<name>A0A1V4JMA5_PATFA</name>
<evidence type="ECO:0000313" key="2">
    <source>
        <dbReference type="Proteomes" id="UP000190648"/>
    </source>
</evidence>
<organism evidence="1 2">
    <name type="scientific">Patagioenas fasciata monilis</name>
    <dbReference type="NCBI Taxonomy" id="372326"/>
    <lineage>
        <taxon>Eukaryota</taxon>
        <taxon>Metazoa</taxon>
        <taxon>Chordata</taxon>
        <taxon>Craniata</taxon>
        <taxon>Vertebrata</taxon>
        <taxon>Euteleostomi</taxon>
        <taxon>Archelosauria</taxon>
        <taxon>Archosauria</taxon>
        <taxon>Dinosauria</taxon>
        <taxon>Saurischia</taxon>
        <taxon>Theropoda</taxon>
        <taxon>Coelurosauria</taxon>
        <taxon>Aves</taxon>
        <taxon>Neognathae</taxon>
        <taxon>Neoaves</taxon>
        <taxon>Columbimorphae</taxon>
        <taxon>Columbiformes</taxon>
        <taxon>Columbidae</taxon>
        <taxon>Patagioenas</taxon>
    </lineage>
</organism>
<accession>A0A1V4JMA5</accession>
<dbReference type="EMBL" id="LSYS01006902">
    <property type="protein sequence ID" value="OPJ73323.1"/>
    <property type="molecule type" value="Genomic_DNA"/>
</dbReference>
<comment type="caution">
    <text evidence="1">The sequence shown here is derived from an EMBL/GenBank/DDBJ whole genome shotgun (WGS) entry which is preliminary data.</text>
</comment>
<reference evidence="1 2" key="1">
    <citation type="submission" date="2016-02" db="EMBL/GenBank/DDBJ databases">
        <title>Band-tailed pigeon sequencing and assembly.</title>
        <authorList>
            <person name="Soares A.E."/>
            <person name="Novak B.J."/>
            <person name="Rice E.S."/>
            <person name="O'Connell B."/>
            <person name="Chang D."/>
            <person name="Weber S."/>
            <person name="Shapiro B."/>
        </authorList>
    </citation>
    <scope>NUCLEOTIDE SEQUENCE [LARGE SCALE GENOMIC DNA]</scope>
    <source>
        <strain evidence="1">BTP2013</strain>
        <tissue evidence="1">Blood</tissue>
    </source>
</reference>
<keyword evidence="2" id="KW-1185">Reference proteome</keyword>
<proteinExistence type="predicted"/>
<evidence type="ECO:0000313" key="1">
    <source>
        <dbReference type="EMBL" id="OPJ73323.1"/>
    </source>
</evidence>
<protein>
    <submittedName>
        <fullName evidence="1">Uncharacterized protein</fullName>
    </submittedName>
</protein>
<dbReference type="Proteomes" id="UP000190648">
    <property type="component" value="Unassembled WGS sequence"/>
</dbReference>
<gene>
    <name evidence="1" type="ORF">AV530_005703</name>
</gene>
<sequence>MVYDLGLAVLDKGCHENHVVLLIRRPVLLPGWVRNRHLKFIKKAEKNFCEEDSLFYSNSEKRYQQNWPLDLEENILSFW</sequence>
<dbReference type="AlphaFoldDB" id="A0A1V4JMA5"/>